<dbReference type="InterPro" id="IPR018253">
    <property type="entry name" value="DnaJ_domain_CS"/>
</dbReference>
<accession>A0ABQ8HF63</accession>
<organism evidence="3 4">
    <name type="scientific">Xanthoceras sorbifolium</name>
    <dbReference type="NCBI Taxonomy" id="99658"/>
    <lineage>
        <taxon>Eukaryota</taxon>
        <taxon>Viridiplantae</taxon>
        <taxon>Streptophyta</taxon>
        <taxon>Embryophyta</taxon>
        <taxon>Tracheophyta</taxon>
        <taxon>Spermatophyta</taxon>
        <taxon>Magnoliopsida</taxon>
        <taxon>eudicotyledons</taxon>
        <taxon>Gunneridae</taxon>
        <taxon>Pentapetalae</taxon>
        <taxon>rosids</taxon>
        <taxon>malvids</taxon>
        <taxon>Sapindales</taxon>
        <taxon>Sapindaceae</taxon>
        <taxon>Xanthoceroideae</taxon>
        <taxon>Xanthoceras</taxon>
    </lineage>
</organism>
<feature type="compositionally biased region" description="Polar residues" evidence="1">
    <location>
        <begin position="497"/>
        <end position="507"/>
    </location>
</feature>
<comment type="caution">
    <text evidence="3">The sequence shown here is derived from an EMBL/GenBank/DDBJ whole genome shotgun (WGS) entry which is preliminary data.</text>
</comment>
<dbReference type="Gene3D" id="1.25.40.10">
    <property type="entry name" value="Tetratricopeptide repeat domain"/>
    <property type="match status" value="3"/>
</dbReference>
<feature type="compositionally biased region" description="Basic residues" evidence="1">
    <location>
        <begin position="69"/>
        <end position="85"/>
    </location>
</feature>
<dbReference type="EMBL" id="JAFEMO010000011">
    <property type="protein sequence ID" value="KAH7557265.1"/>
    <property type="molecule type" value="Genomic_DNA"/>
</dbReference>
<dbReference type="PROSITE" id="PS00636">
    <property type="entry name" value="DNAJ_1"/>
    <property type="match status" value="1"/>
</dbReference>
<gene>
    <name evidence="3" type="ORF">JRO89_XS11G0091400</name>
</gene>
<sequence length="1479" mass="162255">MSPAAVEFQSPITVKTSSSLQNTNLAPFSFTSDTAHDRPLSTNSNSTSSFGNDGICDFGVRNGNGWRSGARRGKPRLAKVRKQVGKSRTAARERGAEFNPFRSKVEDSGPVNTGGSNASFCNNGVFDNSNRAGCSFVCNENATFAFSSKRSGDSVGNLNSRKLEEAGFVFGSKNRDAEENMYKQKHQFFENTVEPVFNDKGEMIKRESEAEPGKLDDTGFMFVGNVGDVRLDLNLEREKSSESVVESKNEGNARFQFSANANDLCLNLKKGQSSGSVENPVPDNIGFFFGVNQSDSVSSPNSEKGECNVNVGDSGLGFVFGTCWRNAASNLNLEESSSGGQEKLKVASETEPEKVEATEVRYNCDGSMRWTENHVFVFGSGDEKCFSKEEVKLNCKDFGNNIWGRTENDNLGFDVNNTNKFASESGIGNVASSSSADPAIKLPDEMKRLNISDCENVGDTDKKKDSSKNLNANTDASFVFSSSIKPSSSSNGSRSSDPTPKQKTDPTASVERVVVDNFDSDDHDHIISGKCFSSSRDSVLFGNSIAKPFTFQAGPDKCSSCNLNSDTQKNLAASVASLSSTRSDSQPNDNGASMVGGQRKDESCPSTPDGSGVSFKEFIMPNWDPSSFKANLYPEPNTNLEFNVKSRSKKDKRPKRTKGNIKQSSLHNKHGPKQVDVPKQSSSQENPDISECYSPMDFSPYTETPVADQRPRETSLTANESFRPDNSGALHTSHSSVSTDTKDENLATAERSEINIRDQKSREPNEESLLPDGNCPLKTCIFGTETAYSSSKEEQVCNIIGVTMASVKDGDGFNSMGHESIQHGFAQDRKYFAFSASPSAEGSSAARKNRLRKISKKKVSKVGSSSVPVSPRASTLLFNTAHRQENDKCSSDSILGNKSEAAEQVKQCPISSTAAFQEACKMWRLRGNEAYKSGYMSKAEDFYTRGINSVPLSETAGCCIKPLVLCYSNRAAARISLGRIREALEDCLMAASMDPNFLKVYVRAANCHLVLGEVENAMQNYNKLLESGADLCLDRRITIEAADGIQKAQKVAECTNRAAELLEEKTLEAASDALEIITEALSTSSCSEKLLEMKAEALCLLQKYEETIQLCEQTLSVAEKNFASVGTDNSNMDASGSVNYPLARLWRWRLISKSYFYMGRLEVALDLLQKLEQVGPISNKQGKKILESSILLAAMIRELLRCKNAGNEAFRSGKYTEAVEHYCVALSSNVESRPFAAICFCNRAAAHQALGHIADAIADCSLSMALDGNYTKAVSRRAVLHEMIRDYAQAASDLQRLISTLENQSDEKAKQSGSPVRSTGNKEIKQARRRMSLMEEEAKEGVPLDFYLILGVKASDAASDIKKAYRKAALRHHPDKASQFLARTESGDEGRLWKEIADEVHKDADRLFKMIGEAYAILSDTTKRSEYDCEEETRKAVKEIHRTNSYGRTSDAYSNSFRRSGSKQNWQNWKTYGNSHSRW</sequence>
<feature type="region of interest" description="Disordered" evidence="1">
    <location>
        <begin position="67"/>
        <end position="94"/>
    </location>
</feature>
<feature type="region of interest" description="Disordered" evidence="1">
    <location>
        <begin position="481"/>
        <end position="510"/>
    </location>
</feature>
<feature type="compositionally biased region" description="Low complexity" evidence="1">
    <location>
        <begin position="481"/>
        <end position="496"/>
    </location>
</feature>
<feature type="region of interest" description="Disordered" evidence="1">
    <location>
        <begin position="1302"/>
        <end position="1327"/>
    </location>
</feature>
<reference evidence="3 4" key="1">
    <citation type="submission" date="2021-02" db="EMBL/GenBank/DDBJ databases">
        <title>Plant Genome Project.</title>
        <authorList>
            <person name="Zhang R.-G."/>
        </authorList>
    </citation>
    <scope>NUCLEOTIDE SEQUENCE [LARGE SCALE GENOMIC DNA]</scope>
    <source>
        <tissue evidence="3">Leaves</tissue>
    </source>
</reference>
<dbReference type="Pfam" id="PF00226">
    <property type="entry name" value="DnaJ"/>
    <property type="match status" value="1"/>
</dbReference>
<protein>
    <recommendedName>
        <fullName evidence="2">J domain-containing protein</fullName>
    </recommendedName>
</protein>
<feature type="region of interest" description="Disordered" evidence="1">
    <location>
        <begin position="633"/>
        <end position="770"/>
    </location>
</feature>
<dbReference type="PANTHER" id="PTHR45181">
    <property type="entry name" value="HEAT SHOCK PROTEIN DNAJ WITH TETRATRICOPEPTIDE REPEAT-CONTAINING PROTEIN"/>
    <property type="match status" value="1"/>
</dbReference>
<evidence type="ECO:0000256" key="1">
    <source>
        <dbReference type="SAM" id="MobiDB-lite"/>
    </source>
</evidence>
<evidence type="ECO:0000259" key="2">
    <source>
        <dbReference type="PROSITE" id="PS50076"/>
    </source>
</evidence>
<dbReference type="InterPro" id="IPR036869">
    <property type="entry name" value="J_dom_sf"/>
</dbReference>
<dbReference type="InterPro" id="IPR011990">
    <property type="entry name" value="TPR-like_helical_dom_sf"/>
</dbReference>
<feature type="compositionally biased region" description="Basic and acidic residues" evidence="1">
    <location>
        <begin position="740"/>
        <end position="765"/>
    </location>
</feature>
<dbReference type="InterPro" id="IPR001623">
    <property type="entry name" value="DnaJ_domain"/>
</dbReference>
<dbReference type="SMART" id="SM00271">
    <property type="entry name" value="DnaJ"/>
    <property type="match status" value="1"/>
</dbReference>
<dbReference type="SMART" id="SM00028">
    <property type="entry name" value="TPR"/>
    <property type="match status" value="7"/>
</dbReference>
<name>A0ABQ8HF63_9ROSI</name>
<dbReference type="CDD" id="cd06257">
    <property type="entry name" value="DnaJ"/>
    <property type="match status" value="1"/>
</dbReference>
<dbReference type="SUPFAM" id="SSF46565">
    <property type="entry name" value="Chaperone J-domain"/>
    <property type="match status" value="1"/>
</dbReference>
<proteinExistence type="predicted"/>
<evidence type="ECO:0000313" key="4">
    <source>
        <dbReference type="Proteomes" id="UP000827721"/>
    </source>
</evidence>
<dbReference type="Proteomes" id="UP000827721">
    <property type="component" value="Unassembled WGS sequence"/>
</dbReference>
<dbReference type="InterPro" id="IPR019734">
    <property type="entry name" value="TPR_rpt"/>
</dbReference>
<dbReference type="SUPFAM" id="SSF48452">
    <property type="entry name" value="TPR-like"/>
    <property type="match status" value="2"/>
</dbReference>
<feature type="region of interest" description="Disordered" evidence="1">
    <location>
        <begin position="575"/>
        <end position="611"/>
    </location>
</feature>
<keyword evidence="4" id="KW-1185">Reference proteome</keyword>
<dbReference type="PANTHER" id="PTHR45181:SF8">
    <property type="entry name" value="HEAT SHOCK PROTEIN DNAJ WITH TETRATRICOPEPTIDE REPEAT-CONTAINING PROTEIN"/>
    <property type="match status" value="1"/>
</dbReference>
<dbReference type="PRINTS" id="PR00625">
    <property type="entry name" value="JDOMAIN"/>
</dbReference>
<feature type="domain" description="J" evidence="2">
    <location>
        <begin position="1345"/>
        <end position="1431"/>
    </location>
</feature>
<feature type="compositionally biased region" description="Polar residues" evidence="1">
    <location>
        <begin position="729"/>
        <end position="739"/>
    </location>
</feature>
<feature type="compositionally biased region" description="Basic residues" evidence="1">
    <location>
        <begin position="646"/>
        <end position="659"/>
    </location>
</feature>
<dbReference type="PROSITE" id="PS50076">
    <property type="entry name" value="DNAJ_2"/>
    <property type="match status" value="1"/>
</dbReference>
<dbReference type="Gene3D" id="1.10.287.110">
    <property type="entry name" value="DnaJ domain"/>
    <property type="match status" value="1"/>
</dbReference>
<feature type="compositionally biased region" description="Polar residues" evidence="1">
    <location>
        <begin position="575"/>
        <end position="591"/>
    </location>
</feature>
<evidence type="ECO:0000313" key="3">
    <source>
        <dbReference type="EMBL" id="KAH7557265.1"/>
    </source>
</evidence>